<dbReference type="Gene3D" id="6.10.340.10">
    <property type="match status" value="1"/>
</dbReference>
<dbReference type="CDD" id="cd00075">
    <property type="entry name" value="HATPase"/>
    <property type="match status" value="1"/>
</dbReference>
<dbReference type="Pfam" id="PF02518">
    <property type="entry name" value="HATPase_c"/>
    <property type="match status" value="1"/>
</dbReference>
<protein>
    <recommendedName>
        <fullName evidence="3">histidine kinase</fullName>
        <ecNumber evidence="3">2.7.13.3</ecNumber>
    </recommendedName>
</protein>
<evidence type="ECO:0000256" key="5">
    <source>
        <dbReference type="ARBA" id="ARBA00022679"/>
    </source>
</evidence>
<organism evidence="13 14">
    <name type="scientific">Thermus tengchongensis</name>
    <dbReference type="NCBI Taxonomy" id="1214928"/>
    <lineage>
        <taxon>Bacteria</taxon>
        <taxon>Thermotogati</taxon>
        <taxon>Deinococcota</taxon>
        <taxon>Deinococci</taxon>
        <taxon>Thermales</taxon>
        <taxon>Thermaceae</taxon>
        <taxon>Thermus</taxon>
    </lineage>
</organism>
<dbReference type="CDD" id="cd00082">
    <property type="entry name" value="HisKA"/>
    <property type="match status" value="1"/>
</dbReference>
<dbReference type="Gene3D" id="1.10.287.130">
    <property type="match status" value="1"/>
</dbReference>
<evidence type="ECO:0000313" key="13">
    <source>
        <dbReference type="EMBL" id="TFU16710.1"/>
    </source>
</evidence>
<evidence type="ECO:0000256" key="2">
    <source>
        <dbReference type="ARBA" id="ARBA00004370"/>
    </source>
</evidence>
<dbReference type="RefSeq" id="WP_135343155.1">
    <property type="nucleotide sequence ID" value="NZ_ML214242.1"/>
</dbReference>
<keyword evidence="8" id="KW-1133">Transmembrane helix</keyword>
<dbReference type="InterPro" id="IPR003594">
    <property type="entry name" value="HATPase_dom"/>
</dbReference>
<dbReference type="Proteomes" id="UP000297244">
    <property type="component" value="Unassembled WGS sequence"/>
</dbReference>
<proteinExistence type="predicted"/>
<name>A0ABY2K720_9DEIN</name>
<evidence type="ECO:0000256" key="10">
    <source>
        <dbReference type="ARBA" id="ARBA00023136"/>
    </source>
</evidence>
<dbReference type="SUPFAM" id="SSF47384">
    <property type="entry name" value="Homodimeric domain of signal transducing histidine kinase"/>
    <property type="match status" value="1"/>
</dbReference>
<dbReference type="SMART" id="SM00387">
    <property type="entry name" value="HATPase_c"/>
    <property type="match status" value="1"/>
</dbReference>
<dbReference type="InterPro" id="IPR036097">
    <property type="entry name" value="HisK_dim/P_sf"/>
</dbReference>
<dbReference type="InterPro" id="IPR050428">
    <property type="entry name" value="TCS_sensor_his_kinase"/>
</dbReference>
<evidence type="ECO:0000259" key="11">
    <source>
        <dbReference type="PROSITE" id="PS50109"/>
    </source>
</evidence>
<dbReference type="SUPFAM" id="SSF55874">
    <property type="entry name" value="ATPase domain of HSP90 chaperone/DNA topoisomerase II/histidine kinase"/>
    <property type="match status" value="1"/>
</dbReference>
<dbReference type="Gene3D" id="3.30.565.10">
    <property type="entry name" value="Histidine kinase-like ATPase, C-terminal domain"/>
    <property type="match status" value="1"/>
</dbReference>
<dbReference type="InterPro" id="IPR003660">
    <property type="entry name" value="HAMP_dom"/>
</dbReference>
<evidence type="ECO:0000256" key="4">
    <source>
        <dbReference type="ARBA" id="ARBA00022553"/>
    </source>
</evidence>
<evidence type="ECO:0000256" key="9">
    <source>
        <dbReference type="ARBA" id="ARBA00023012"/>
    </source>
</evidence>
<comment type="caution">
    <text evidence="13">The sequence shown here is derived from an EMBL/GenBank/DDBJ whole genome shotgun (WGS) entry which is preliminary data.</text>
</comment>
<dbReference type="PROSITE" id="PS50885">
    <property type="entry name" value="HAMP"/>
    <property type="match status" value="1"/>
</dbReference>
<dbReference type="SMART" id="SM00388">
    <property type="entry name" value="HisKA"/>
    <property type="match status" value="1"/>
</dbReference>
<evidence type="ECO:0000256" key="3">
    <source>
        <dbReference type="ARBA" id="ARBA00012438"/>
    </source>
</evidence>
<dbReference type="InterPro" id="IPR005467">
    <property type="entry name" value="His_kinase_dom"/>
</dbReference>
<dbReference type="InterPro" id="IPR003661">
    <property type="entry name" value="HisK_dim/P_dom"/>
</dbReference>
<dbReference type="PANTHER" id="PTHR45436">
    <property type="entry name" value="SENSOR HISTIDINE KINASE YKOH"/>
    <property type="match status" value="1"/>
</dbReference>
<evidence type="ECO:0000256" key="6">
    <source>
        <dbReference type="ARBA" id="ARBA00022692"/>
    </source>
</evidence>
<keyword evidence="4" id="KW-0597">Phosphoprotein</keyword>
<evidence type="ECO:0000256" key="1">
    <source>
        <dbReference type="ARBA" id="ARBA00000085"/>
    </source>
</evidence>
<dbReference type="PROSITE" id="PS50109">
    <property type="entry name" value="HIS_KIN"/>
    <property type="match status" value="1"/>
</dbReference>
<keyword evidence="10" id="KW-0472">Membrane</keyword>
<accession>A0ABY2K720</accession>
<feature type="domain" description="Histidine kinase" evidence="11">
    <location>
        <begin position="220"/>
        <end position="413"/>
    </location>
</feature>
<comment type="catalytic activity">
    <reaction evidence="1">
        <text>ATP + protein L-histidine = ADP + protein N-phospho-L-histidine.</text>
        <dbReference type="EC" id="2.7.13.3"/>
    </reaction>
</comment>
<keyword evidence="6" id="KW-0812">Transmembrane</keyword>
<keyword evidence="5" id="KW-0808">Transferase</keyword>
<keyword evidence="9" id="KW-0902">Two-component regulatory system</keyword>
<keyword evidence="7 13" id="KW-0418">Kinase</keyword>
<dbReference type="InterPro" id="IPR004358">
    <property type="entry name" value="Sig_transdc_His_kin-like_C"/>
</dbReference>
<comment type="subcellular location">
    <subcellularLocation>
        <location evidence="2">Membrane</location>
    </subcellularLocation>
</comment>
<gene>
    <name evidence="13" type="ORF">E0489_04705</name>
</gene>
<dbReference type="PANTHER" id="PTHR45436:SF5">
    <property type="entry name" value="SENSOR HISTIDINE KINASE TRCS"/>
    <property type="match status" value="1"/>
</dbReference>
<feature type="domain" description="HAMP" evidence="12">
    <location>
        <begin position="160"/>
        <end position="212"/>
    </location>
</feature>
<evidence type="ECO:0000313" key="14">
    <source>
        <dbReference type="Proteomes" id="UP000297244"/>
    </source>
</evidence>
<dbReference type="Pfam" id="PF00512">
    <property type="entry name" value="HisKA"/>
    <property type="match status" value="1"/>
</dbReference>
<evidence type="ECO:0000256" key="8">
    <source>
        <dbReference type="ARBA" id="ARBA00022989"/>
    </source>
</evidence>
<keyword evidence="14" id="KW-1185">Reference proteome</keyword>
<evidence type="ECO:0000259" key="12">
    <source>
        <dbReference type="PROSITE" id="PS50885"/>
    </source>
</evidence>
<evidence type="ECO:0000256" key="7">
    <source>
        <dbReference type="ARBA" id="ARBA00022777"/>
    </source>
</evidence>
<sequence length="416" mass="45741">MSFRLRLFLSFSLLWLLFLVGALYLAGQGVERALRGHLEATLLEDAKRAAEAYRKGQTGALLTTGGVYLHLYAEDGEALVLTQEAHRLPPEALRKVGEVPRVIWQGGFAAALVRTPLGLLALTQDTTPIDLAQEALRRALLKAFFLLFPLGTALVYLTARLTARPLEEAAREIARRNPERLDPVPLNLPKDEFGRMVEAVNSLLFALKEAKEKERAFLAEASHELRTPLTVLLGHLDRLGRNPQDPEALGTARATAERMRRLVEDLLSLARGEAERTLNPHIVDLKTLAEEAAREYGVAFQGEALEVLGDPDRLLQMLRNLVANGVRAAGREGVWVRLRREGENALLEVEDHGPGIPEDLLPRLFERFARGPGGGTGLGLAIAQAIAKAHGGEITVESRPGLTLFRVRLPLLEEEA</sequence>
<reference evidence="13 14" key="1">
    <citation type="submission" date="2019-03" db="EMBL/GenBank/DDBJ databases">
        <title>Thermus tengchongensis species for the arsenic transformation mechanism.</title>
        <authorList>
            <person name="Yuan G.C."/>
        </authorList>
    </citation>
    <scope>NUCLEOTIDE SEQUENCE [LARGE SCALE GENOMIC DNA]</scope>
    <source>
        <strain evidence="13 14">15Y</strain>
    </source>
</reference>
<dbReference type="InterPro" id="IPR036890">
    <property type="entry name" value="HATPase_C_sf"/>
</dbReference>
<dbReference type="EC" id="2.7.13.3" evidence="3"/>
<dbReference type="PRINTS" id="PR00344">
    <property type="entry name" value="BCTRLSENSOR"/>
</dbReference>
<dbReference type="GO" id="GO:0016301">
    <property type="term" value="F:kinase activity"/>
    <property type="evidence" value="ECO:0007669"/>
    <property type="project" value="UniProtKB-KW"/>
</dbReference>
<dbReference type="EMBL" id="SKBL01000004">
    <property type="protein sequence ID" value="TFU16710.1"/>
    <property type="molecule type" value="Genomic_DNA"/>
</dbReference>